<comment type="caution">
    <text evidence="1">The sequence shown here is derived from an EMBL/GenBank/DDBJ whole genome shotgun (WGS) entry which is preliminary data.</text>
</comment>
<accession>A0ABS3W2C2</accession>
<dbReference type="EMBL" id="WVUH01000690">
    <property type="protein sequence ID" value="MBO4210935.1"/>
    <property type="molecule type" value="Genomic_DNA"/>
</dbReference>
<dbReference type="Proteomes" id="UP000823521">
    <property type="component" value="Unassembled WGS sequence"/>
</dbReference>
<gene>
    <name evidence="1" type="ORF">GSF22_33835</name>
</gene>
<evidence type="ECO:0000313" key="2">
    <source>
        <dbReference type="Proteomes" id="UP000823521"/>
    </source>
</evidence>
<keyword evidence="2" id="KW-1185">Reference proteome</keyword>
<sequence length="46" mass="4671">GGIGGSCAWADPVRGYSFGYATSRLAGFDRVEALVEALHADLADAG</sequence>
<protein>
    <submittedName>
        <fullName evidence="1">Carboxylesterase</fullName>
    </submittedName>
</protein>
<evidence type="ECO:0000313" key="1">
    <source>
        <dbReference type="EMBL" id="MBO4210935.1"/>
    </source>
</evidence>
<name>A0ABS3W2C2_MICEH</name>
<organism evidence="1 2">
    <name type="scientific">Micromonospora echinofusca</name>
    <dbReference type="NCBI Taxonomy" id="47858"/>
    <lineage>
        <taxon>Bacteria</taxon>
        <taxon>Bacillati</taxon>
        <taxon>Actinomycetota</taxon>
        <taxon>Actinomycetes</taxon>
        <taxon>Micromonosporales</taxon>
        <taxon>Micromonosporaceae</taxon>
        <taxon>Micromonospora</taxon>
    </lineage>
</organism>
<dbReference type="InterPro" id="IPR012338">
    <property type="entry name" value="Beta-lactam/transpept-like"/>
</dbReference>
<dbReference type="Gene3D" id="3.40.710.10">
    <property type="entry name" value="DD-peptidase/beta-lactamase superfamily"/>
    <property type="match status" value="1"/>
</dbReference>
<proteinExistence type="predicted"/>
<reference evidence="1 2" key="1">
    <citation type="submission" date="2019-12" db="EMBL/GenBank/DDBJ databases">
        <title>Whole genome sequencing of endophytic Actinobacterium Micromonospora sp. MPMI6T.</title>
        <authorList>
            <person name="Evv R."/>
            <person name="Podile A.R."/>
        </authorList>
    </citation>
    <scope>NUCLEOTIDE SEQUENCE [LARGE SCALE GENOMIC DNA]</scope>
    <source>
        <strain evidence="1 2">MPMI6</strain>
    </source>
</reference>
<feature type="non-terminal residue" evidence="1">
    <location>
        <position position="1"/>
    </location>
</feature>